<dbReference type="GO" id="GO:0005634">
    <property type="term" value="C:nucleus"/>
    <property type="evidence" value="ECO:0007669"/>
    <property type="project" value="UniProtKB-SubCell"/>
</dbReference>
<reference evidence="9" key="1">
    <citation type="submission" date="2020-11" db="EMBL/GenBank/DDBJ databases">
        <authorList>
            <consortium name="DOE Joint Genome Institute"/>
            <person name="Ahrendt S."/>
            <person name="Riley R."/>
            <person name="Andreopoulos W."/>
            <person name="Labutti K."/>
            <person name="Pangilinan J."/>
            <person name="Ruiz-Duenas F.J."/>
            <person name="Barrasa J.M."/>
            <person name="Sanchez-Garcia M."/>
            <person name="Camarero S."/>
            <person name="Miyauchi S."/>
            <person name="Serrano A."/>
            <person name="Linde D."/>
            <person name="Babiker R."/>
            <person name="Drula E."/>
            <person name="Ayuso-Fernandez I."/>
            <person name="Pacheco R."/>
            <person name="Padilla G."/>
            <person name="Ferreira P."/>
            <person name="Barriuso J."/>
            <person name="Kellner H."/>
            <person name="Castanera R."/>
            <person name="Alfaro M."/>
            <person name="Ramirez L."/>
            <person name="Pisabarro A.G."/>
            <person name="Kuo A."/>
            <person name="Tritt A."/>
            <person name="Lipzen A."/>
            <person name="He G."/>
            <person name="Yan M."/>
            <person name="Ng V."/>
            <person name="Cullen D."/>
            <person name="Martin F."/>
            <person name="Rosso M.-N."/>
            <person name="Henrissat B."/>
            <person name="Hibbett D."/>
            <person name="Martinez A.T."/>
            <person name="Grigoriev I.V."/>
        </authorList>
    </citation>
    <scope>NUCLEOTIDE SEQUENCE</scope>
    <source>
        <strain evidence="9">CIRM-BRFM 674</strain>
    </source>
</reference>
<dbReference type="GO" id="GO:0000981">
    <property type="term" value="F:DNA-binding transcription factor activity, RNA polymerase II-specific"/>
    <property type="evidence" value="ECO:0007669"/>
    <property type="project" value="TreeGrafter"/>
</dbReference>
<dbReference type="PROSITE" id="PS51088">
    <property type="entry name" value="TEA_2"/>
    <property type="match status" value="1"/>
</dbReference>
<proteinExistence type="inferred from homology"/>
<protein>
    <recommendedName>
        <fullName evidence="8">TEA domain-containing protein</fullName>
    </recommendedName>
</protein>
<dbReference type="PANTHER" id="PTHR11834:SF0">
    <property type="entry name" value="PROTEIN SCALLOPED"/>
    <property type="match status" value="1"/>
</dbReference>
<feature type="DNA-binding region" description="TEA" evidence="6">
    <location>
        <begin position="58"/>
        <end position="134"/>
    </location>
</feature>
<keyword evidence="10" id="KW-1185">Reference proteome</keyword>
<feature type="compositionally biased region" description="Polar residues" evidence="7">
    <location>
        <begin position="141"/>
        <end position="161"/>
    </location>
</feature>
<evidence type="ECO:0000313" key="10">
    <source>
        <dbReference type="Proteomes" id="UP000807469"/>
    </source>
</evidence>
<evidence type="ECO:0000256" key="5">
    <source>
        <dbReference type="ARBA" id="ARBA00023242"/>
    </source>
</evidence>
<sequence length="482" mass="53309">MPFTDWHLGVPTPHVQQEYSFVMATTVADLSYTPSEEEKSRDAAQFVATGRKSWKTLKGKGEAVWPPLLEAALLEALERYRPENTGAKSDKVMGRFPMRNRFISDYIFEATGKRRTPKQVGSRLQQLRDTCKKEHILQLISHRNTPEPSSAGSQTDSSHGASPSPRIESRHHSSSHNYVHVKITLQTEPWPAPVPSIHLIRNSPSHPQIIQLAPSAYPLNGLISHKSASPNILSYLSKTMEFRSQCALLEESTFTVYYAGSRNLVHKEDMSLMCISSPVHSSGWLYRSELVSEFWGTICSSQDLSSYVIVQTVKPANTSSIGNSSSFDGSSTHQISIVYKFDTSAGGSRRSPLSTSSLYAETIPLMSQMHSATTTMASDLSHSLSTISPSSTWQIPDTDDQLSNNCLLPLSGRYRQLDPTSALASANSIATSYAQPYQSPQPQPLYAPIPKLTLVNHDASDVLYAPVPMSYHPPPQLDMYYS</sequence>
<dbReference type="InterPro" id="IPR050937">
    <property type="entry name" value="TEC1_TEAD_TF"/>
</dbReference>
<feature type="region of interest" description="Disordered" evidence="7">
    <location>
        <begin position="141"/>
        <end position="175"/>
    </location>
</feature>
<dbReference type="InterPro" id="IPR000818">
    <property type="entry name" value="TEA/ATTS_dom"/>
</dbReference>
<dbReference type="PANTHER" id="PTHR11834">
    <property type="entry name" value="TRANSCRIPTIONAL ENHANCER FACTOR TEF RELATED"/>
    <property type="match status" value="1"/>
</dbReference>
<dbReference type="SMART" id="SM00426">
    <property type="entry name" value="TEA"/>
    <property type="match status" value="1"/>
</dbReference>
<comment type="subcellular location">
    <subcellularLocation>
        <location evidence="1">Nucleus</location>
    </subcellularLocation>
</comment>
<name>A0A9P6CSK5_9AGAR</name>
<evidence type="ECO:0000259" key="8">
    <source>
        <dbReference type="PROSITE" id="PS51088"/>
    </source>
</evidence>
<evidence type="ECO:0000313" key="9">
    <source>
        <dbReference type="EMBL" id="KAF9478326.1"/>
    </source>
</evidence>
<evidence type="ECO:0000256" key="6">
    <source>
        <dbReference type="PROSITE-ProRule" id="PRU00505"/>
    </source>
</evidence>
<gene>
    <name evidence="9" type="ORF">BDN70DRAFT_880094</name>
</gene>
<evidence type="ECO:0000256" key="1">
    <source>
        <dbReference type="ARBA" id="ARBA00004123"/>
    </source>
</evidence>
<organism evidence="9 10">
    <name type="scientific">Pholiota conissans</name>
    <dbReference type="NCBI Taxonomy" id="109636"/>
    <lineage>
        <taxon>Eukaryota</taxon>
        <taxon>Fungi</taxon>
        <taxon>Dikarya</taxon>
        <taxon>Basidiomycota</taxon>
        <taxon>Agaricomycotina</taxon>
        <taxon>Agaricomycetes</taxon>
        <taxon>Agaricomycetidae</taxon>
        <taxon>Agaricales</taxon>
        <taxon>Agaricineae</taxon>
        <taxon>Strophariaceae</taxon>
        <taxon>Pholiota</taxon>
    </lineage>
</organism>
<comment type="similarity">
    <text evidence="2">Belongs to the TEC1 family.</text>
</comment>
<evidence type="ECO:0000256" key="7">
    <source>
        <dbReference type="SAM" id="MobiDB-lite"/>
    </source>
</evidence>
<evidence type="ECO:0000256" key="4">
    <source>
        <dbReference type="ARBA" id="ARBA00023163"/>
    </source>
</evidence>
<keyword evidence="3" id="KW-0805">Transcription regulation</keyword>
<dbReference type="GO" id="GO:0005667">
    <property type="term" value="C:transcription regulator complex"/>
    <property type="evidence" value="ECO:0007669"/>
    <property type="project" value="TreeGrafter"/>
</dbReference>
<dbReference type="Proteomes" id="UP000807469">
    <property type="component" value="Unassembled WGS sequence"/>
</dbReference>
<evidence type="ECO:0000256" key="2">
    <source>
        <dbReference type="ARBA" id="ARBA00008421"/>
    </source>
</evidence>
<evidence type="ECO:0000256" key="3">
    <source>
        <dbReference type="ARBA" id="ARBA00023015"/>
    </source>
</evidence>
<dbReference type="OrthoDB" id="10006572at2759"/>
<accession>A0A9P6CSK5</accession>
<keyword evidence="4" id="KW-0804">Transcription</keyword>
<dbReference type="Pfam" id="PF01285">
    <property type="entry name" value="TEA"/>
    <property type="match status" value="1"/>
</dbReference>
<dbReference type="InterPro" id="IPR038096">
    <property type="entry name" value="TEA/ATTS_sf"/>
</dbReference>
<feature type="domain" description="TEA" evidence="8">
    <location>
        <begin position="58"/>
        <end position="134"/>
    </location>
</feature>
<comment type="caution">
    <text evidence="9">The sequence shown here is derived from an EMBL/GenBank/DDBJ whole genome shotgun (WGS) entry which is preliminary data.</text>
</comment>
<dbReference type="EMBL" id="MU155237">
    <property type="protein sequence ID" value="KAF9478326.1"/>
    <property type="molecule type" value="Genomic_DNA"/>
</dbReference>
<dbReference type="Gene3D" id="6.10.20.40">
    <property type="entry name" value="TEA/ATTS domain"/>
    <property type="match status" value="1"/>
</dbReference>
<keyword evidence="5" id="KW-0539">Nucleus</keyword>
<dbReference type="AlphaFoldDB" id="A0A9P6CSK5"/>
<dbReference type="GO" id="GO:0000978">
    <property type="term" value="F:RNA polymerase II cis-regulatory region sequence-specific DNA binding"/>
    <property type="evidence" value="ECO:0007669"/>
    <property type="project" value="TreeGrafter"/>
</dbReference>